<dbReference type="EMBL" id="KL245431">
    <property type="protein sequence ID" value="KFV14482.1"/>
    <property type="molecule type" value="Genomic_DNA"/>
</dbReference>
<evidence type="ECO:0000256" key="1">
    <source>
        <dbReference type="ARBA" id="ARBA00022441"/>
    </source>
</evidence>
<protein>
    <recommendedName>
        <fullName evidence="4">Rab9 effector protein with kelch motifs</fullName>
    </recommendedName>
</protein>
<proteinExistence type="predicted"/>
<accession>A0A093CQ93</accession>
<dbReference type="InterPro" id="IPR015915">
    <property type="entry name" value="Kelch-typ_b-propeller"/>
</dbReference>
<comment type="function">
    <text evidence="3">Rab9 effector required for endosome to trans-Golgi network (TGN) transport.</text>
</comment>
<dbReference type="Gene3D" id="2.120.10.80">
    <property type="entry name" value="Kelch-type beta propeller"/>
    <property type="match status" value="1"/>
</dbReference>
<dbReference type="SUPFAM" id="SSF117281">
    <property type="entry name" value="Kelch motif"/>
    <property type="match status" value="1"/>
</dbReference>
<feature type="non-terminal residue" evidence="5">
    <location>
        <position position="1"/>
    </location>
</feature>
<name>A0A093CQ93_9AVES</name>
<evidence type="ECO:0000256" key="2">
    <source>
        <dbReference type="ARBA" id="ARBA00022737"/>
    </source>
</evidence>
<keyword evidence="2" id="KW-0677">Repeat</keyword>
<evidence type="ECO:0000256" key="4">
    <source>
        <dbReference type="ARBA" id="ARBA00039295"/>
    </source>
</evidence>
<dbReference type="InterPro" id="IPR052124">
    <property type="entry name" value="Rab9_kelch_effector"/>
</dbReference>
<evidence type="ECO:0000313" key="6">
    <source>
        <dbReference type="Proteomes" id="UP000053149"/>
    </source>
</evidence>
<sequence length="156" mass="16742">FHDDLFYTDTDDMRWVKVPATGDVPGGRASHSAAVFKDIFGGIGPDGALGTTYKYHVGMCILALQRQQWTLLQLDSPLPAGRLDQATCVIPGHAGESGDGEAVTWEDQAGDTAEPLRKSRDEEGCAEDTAVHLLVVFGGMDTQGKVHRDCAVSLIK</sequence>
<evidence type="ECO:0000313" key="5">
    <source>
        <dbReference type="EMBL" id="KFV14482.1"/>
    </source>
</evidence>
<keyword evidence="1" id="KW-0880">Kelch repeat</keyword>
<dbReference type="PANTHER" id="PTHR46647">
    <property type="entry name" value="RAB9 EFFECTOR PROTEIN WITH KELCH MOTIFS"/>
    <property type="match status" value="1"/>
</dbReference>
<dbReference type="Proteomes" id="UP000053149">
    <property type="component" value="Unassembled WGS sequence"/>
</dbReference>
<dbReference type="PANTHER" id="PTHR46647:SF1">
    <property type="entry name" value="RAB9 EFFECTOR PROTEIN WITH KELCH MOTIFS"/>
    <property type="match status" value="1"/>
</dbReference>
<keyword evidence="6" id="KW-1185">Reference proteome</keyword>
<reference evidence="5 6" key="1">
    <citation type="submission" date="2014-04" db="EMBL/GenBank/DDBJ databases">
        <title>Genome evolution of avian class.</title>
        <authorList>
            <person name="Zhang G."/>
            <person name="Li C."/>
        </authorList>
    </citation>
    <scope>NUCLEOTIDE SEQUENCE [LARGE SCALE GENOMIC DNA]</scope>
    <source>
        <strain evidence="5">BGI_N339</strain>
    </source>
</reference>
<feature type="non-terminal residue" evidence="5">
    <location>
        <position position="156"/>
    </location>
</feature>
<dbReference type="AlphaFoldDB" id="A0A093CQ93"/>
<organism evidence="5 6">
    <name type="scientific">Pterocles gutturalis</name>
    <name type="common">yellow-throated sandgrouse</name>
    <dbReference type="NCBI Taxonomy" id="240206"/>
    <lineage>
        <taxon>Eukaryota</taxon>
        <taxon>Metazoa</taxon>
        <taxon>Chordata</taxon>
        <taxon>Craniata</taxon>
        <taxon>Vertebrata</taxon>
        <taxon>Euteleostomi</taxon>
        <taxon>Archelosauria</taxon>
        <taxon>Archosauria</taxon>
        <taxon>Dinosauria</taxon>
        <taxon>Saurischia</taxon>
        <taxon>Theropoda</taxon>
        <taxon>Coelurosauria</taxon>
        <taxon>Aves</taxon>
        <taxon>Neognathae</taxon>
        <taxon>Neoaves</taxon>
        <taxon>Columbimorphae</taxon>
        <taxon>Pterocliformes</taxon>
        <taxon>Pteroclidae</taxon>
        <taxon>Pterocles</taxon>
    </lineage>
</organism>
<gene>
    <name evidence="5" type="ORF">N339_08005</name>
</gene>
<evidence type="ECO:0000256" key="3">
    <source>
        <dbReference type="ARBA" id="ARBA00037224"/>
    </source>
</evidence>